<gene>
    <name evidence="2" type="ORF">A9Q84_02220</name>
</gene>
<evidence type="ECO:0000313" key="2">
    <source>
        <dbReference type="EMBL" id="OUR99865.1"/>
    </source>
</evidence>
<accession>A0A1Y5FI35</accession>
<dbReference type="PANTHER" id="PTHR33747:SF1">
    <property type="entry name" value="ADENYLATE CYCLASE-ASSOCIATED CAP C-TERMINAL DOMAIN-CONTAINING PROTEIN"/>
    <property type="match status" value="1"/>
</dbReference>
<dbReference type="InterPro" id="IPR032710">
    <property type="entry name" value="NTF2-like_dom_sf"/>
</dbReference>
<comment type="caution">
    <text evidence="2">The sequence shown here is derived from an EMBL/GenBank/DDBJ whole genome shotgun (WGS) entry which is preliminary data.</text>
</comment>
<protein>
    <recommendedName>
        <fullName evidence="1">YchJ-like middle NTF2-like domain-containing protein</fullName>
    </recommendedName>
</protein>
<dbReference type="InterPro" id="IPR048469">
    <property type="entry name" value="YchJ-like_M"/>
</dbReference>
<dbReference type="Pfam" id="PF02810">
    <property type="entry name" value="SEC-C"/>
    <property type="match status" value="1"/>
</dbReference>
<name>A0A1Y5FI35_9BACT</name>
<proteinExistence type="predicted"/>
<dbReference type="SUPFAM" id="SSF103642">
    <property type="entry name" value="Sec-C motif"/>
    <property type="match status" value="1"/>
</dbReference>
<organism evidence="2 3">
    <name type="scientific">Halobacteriovorax marinus</name>
    <dbReference type="NCBI Taxonomy" id="97084"/>
    <lineage>
        <taxon>Bacteria</taxon>
        <taxon>Pseudomonadati</taxon>
        <taxon>Bdellovibrionota</taxon>
        <taxon>Bacteriovoracia</taxon>
        <taxon>Bacteriovoracales</taxon>
        <taxon>Halobacteriovoraceae</taxon>
        <taxon>Halobacteriovorax</taxon>
    </lineage>
</organism>
<dbReference type="PANTHER" id="PTHR33747">
    <property type="entry name" value="UPF0225 PROTEIN SCO1677"/>
    <property type="match status" value="1"/>
</dbReference>
<reference evidence="3" key="1">
    <citation type="journal article" date="2017" name="Proc. Natl. Acad. Sci. U.S.A.">
        <title>Simulation of Deepwater Horizon oil plume reveals substrate specialization within a complex community of hydrocarbon-degraders.</title>
        <authorList>
            <person name="Hu P."/>
            <person name="Dubinsky E.A."/>
            <person name="Probst A.J."/>
            <person name="Wang J."/>
            <person name="Sieber C.M.K."/>
            <person name="Tom L.M."/>
            <person name="Gardinali P."/>
            <person name="Banfield J.F."/>
            <person name="Atlas R.M."/>
            <person name="Andersen G.L."/>
        </authorList>
    </citation>
    <scope>NUCLEOTIDE SEQUENCE [LARGE SCALE GENOMIC DNA]</scope>
</reference>
<dbReference type="AlphaFoldDB" id="A0A1Y5FI35"/>
<dbReference type="Proteomes" id="UP000196531">
    <property type="component" value="Unassembled WGS sequence"/>
</dbReference>
<dbReference type="EMBL" id="MAAO01000002">
    <property type="protein sequence ID" value="OUR99865.1"/>
    <property type="molecule type" value="Genomic_DNA"/>
</dbReference>
<dbReference type="SUPFAM" id="SSF54427">
    <property type="entry name" value="NTF2-like"/>
    <property type="match status" value="1"/>
</dbReference>
<dbReference type="NCBIfam" id="NF002486">
    <property type="entry name" value="PRK01752.1"/>
    <property type="match status" value="1"/>
</dbReference>
<sequence>MSCPCGLGSDYASCCEPLHKLTKTADTAEQLMRSRYCAFVKHEIDYIVATQDEEGRKGLNKQEIEAWSKESEWKKLEIVDTVDGASTDETGLVEFKATYQVGNKEVVHHEKASFKREDSKWVFEEGEVLRDSVKRTGPKIGRNDPCPCGSGKKYKKCCLINA</sequence>
<dbReference type="InterPro" id="IPR004027">
    <property type="entry name" value="SEC_C_motif"/>
</dbReference>
<feature type="domain" description="YchJ-like middle NTF2-like" evidence="1">
    <location>
        <begin position="27"/>
        <end position="126"/>
    </location>
</feature>
<dbReference type="Gene3D" id="3.10.450.50">
    <property type="match status" value="1"/>
</dbReference>
<evidence type="ECO:0000259" key="1">
    <source>
        <dbReference type="Pfam" id="PF17775"/>
    </source>
</evidence>
<evidence type="ECO:0000313" key="3">
    <source>
        <dbReference type="Proteomes" id="UP000196531"/>
    </source>
</evidence>
<dbReference type="Pfam" id="PF17775">
    <property type="entry name" value="YchJ_M-like"/>
    <property type="match status" value="1"/>
</dbReference>